<sequence>MKCSRRRTHGTSLLEAVLAVALLAAVMLTVVGSQFAMTRMQRATIWRERALWLADARIERRHAAPGDDGGLAALAAASLPDGAMMLDRGAAGVSYAIVGWRDADAAQSASASASARCDAARTMTKPPSCVRIPFREFDADER</sequence>
<reference evidence="3" key="1">
    <citation type="submission" date="2007-03" db="EMBL/GenBank/DDBJ databases">
        <title>Complete sequence of chromosome 1 of Burkholderia vietnamiensis G4.</title>
        <authorList>
            <consortium name="US DOE Joint Genome Institute"/>
            <person name="Copeland A."/>
            <person name="Lucas S."/>
            <person name="Lapidus A."/>
            <person name="Barry K."/>
            <person name="Detter J.C."/>
            <person name="Glavina del Rio T."/>
            <person name="Hammon N."/>
            <person name="Israni S."/>
            <person name="Dalin E."/>
            <person name="Tice H."/>
            <person name="Pitluck S."/>
            <person name="Chain P."/>
            <person name="Malfatti S."/>
            <person name="Shin M."/>
            <person name="Vergez L."/>
            <person name="Schmutz J."/>
            <person name="Larimer F."/>
            <person name="Land M."/>
            <person name="Hauser L."/>
            <person name="Kyrpides N."/>
            <person name="Tiedje J."/>
            <person name="Richardson P."/>
        </authorList>
    </citation>
    <scope>NUCLEOTIDE SEQUENCE [LARGE SCALE GENOMIC DNA]</scope>
    <source>
        <strain evidence="3">G4 / LMG 22486</strain>
    </source>
</reference>
<proteinExistence type="predicted"/>
<evidence type="ECO:0000313" key="3">
    <source>
        <dbReference type="Proteomes" id="UP000002287"/>
    </source>
</evidence>
<dbReference type="AlphaFoldDB" id="A4JBV0"/>
<evidence type="ECO:0000313" key="2">
    <source>
        <dbReference type="EMBL" id="ABO53753.1"/>
    </source>
</evidence>
<accession>A4JBV0</accession>
<dbReference type="KEGG" id="bvi:Bcep1808_0741"/>
<organism evidence="2 3">
    <name type="scientific">Burkholderia vietnamiensis (strain G4 / LMG 22486)</name>
    <name type="common">Burkholderia cepacia (strain R1808)</name>
    <dbReference type="NCBI Taxonomy" id="269482"/>
    <lineage>
        <taxon>Bacteria</taxon>
        <taxon>Pseudomonadati</taxon>
        <taxon>Pseudomonadota</taxon>
        <taxon>Betaproteobacteria</taxon>
        <taxon>Burkholderiales</taxon>
        <taxon>Burkholderiaceae</taxon>
        <taxon>Burkholderia</taxon>
        <taxon>Burkholderia cepacia complex</taxon>
    </lineage>
</organism>
<dbReference type="HOGENOM" id="CLU_1851353_0_0_4"/>
<keyword evidence="1" id="KW-1133">Transmembrane helix</keyword>
<feature type="transmembrane region" description="Helical" evidence="1">
    <location>
        <begin position="12"/>
        <end position="32"/>
    </location>
</feature>
<gene>
    <name evidence="2" type="ordered locus">Bcep1808_0741</name>
</gene>
<protein>
    <recommendedName>
        <fullName evidence="4">N-terminal cleavage protein</fullName>
    </recommendedName>
</protein>
<keyword evidence="1" id="KW-0812">Transmembrane</keyword>
<evidence type="ECO:0000256" key="1">
    <source>
        <dbReference type="SAM" id="Phobius"/>
    </source>
</evidence>
<dbReference type="Proteomes" id="UP000002287">
    <property type="component" value="Chromosome 1"/>
</dbReference>
<name>A4JBV0_BURVG</name>
<keyword evidence="1" id="KW-0472">Membrane</keyword>
<dbReference type="EMBL" id="CP000614">
    <property type="protein sequence ID" value="ABO53753.1"/>
    <property type="molecule type" value="Genomic_DNA"/>
</dbReference>
<evidence type="ECO:0008006" key="4">
    <source>
        <dbReference type="Google" id="ProtNLM"/>
    </source>
</evidence>